<dbReference type="OrthoDB" id="338988at2759"/>
<dbReference type="EMBL" id="LN877951">
    <property type="protein sequence ID" value="CUV06091.1"/>
    <property type="molecule type" value="Genomic_DNA"/>
</dbReference>
<reference evidence="1" key="1">
    <citation type="submission" date="2015-08" db="EMBL/GenBank/DDBJ databases">
        <authorList>
            <person name="Babu N.S."/>
            <person name="Beckwith C.J."/>
            <person name="Beseler K.G."/>
            <person name="Brison A."/>
            <person name="Carone J.V."/>
            <person name="Caskin T.P."/>
            <person name="Diamond M."/>
            <person name="Durham M.E."/>
            <person name="Foxe J.M."/>
            <person name="Go M."/>
            <person name="Henderson B.A."/>
            <person name="Jones I.B."/>
            <person name="McGettigan J.A."/>
            <person name="Micheletti S.J."/>
            <person name="Nasrallah M.E."/>
            <person name="Ortiz D."/>
            <person name="Piller C.R."/>
            <person name="Privatt S.R."/>
            <person name="Schneider S.L."/>
            <person name="Sharp S."/>
            <person name="Smith T.C."/>
            <person name="Stanton J.D."/>
            <person name="Ullery H.E."/>
            <person name="Wilson R.J."/>
            <person name="Serrano M.G."/>
            <person name="Buck G."/>
            <person name="Lee V."/>
            <person name="Wang Y."/>
            <person name="Carvalho R."/>
            <person name="Voegtly L."/>
            <person name="Shi R."/>
            <person name="Duckworth R."/>
            <person name="Johnson A."/>
            <person name="Loviza R."/>
            <person name="Walstead R."/>
            <person name="Shah Z."/>
            <person name="Kiflezghi M."/>
            <person name="Wade K."/>
            <person name="Ball S.L."/>
            <person name="Bradley K.W."/>
            <person name="Asai D.J."/>
            <person name="Bowman C.A."/>
            <person name="Russell D.A."/>
            <person name="Pope W.H."/>
            <person name="Jacobs-Sera D."/>
            <person name="Hendrix R.W."/>
            <person name="Hatfull G.F."/>
        </authorList>
    </citation>
    <scope>NUCLEOTIDE SEQUENCE [LARGE SCALE GENOMIC DNA]</scope>
</reference>
<dbReference type="AlphaFoldDB" id="A0A0S4TG50"/>
<organism evidence="1">
    <name type="scientific">Cryptosporidium hominis</name>
    <dbReference type="NCBI Taxonomy" id="237895"/>
    <lineage>
        <taxon>Eukaryota</taxon>
        <taxon>Sar</taxon>
        <taxon>Alveolata</taxon>
        <taxon>Apicomplexa</taxon>
        <taxon>Conoidasida</taxon>
        <taxon>Coccidia</taxon>
        <taxon>Eucoccidiorida</taxon>
        <taxon>Eimeriorina</taxon>
        <taxon>Cryptosporidiidae</taxon>
        <taxon>Cryptosporidium</taxon>
    </lineage>
</organism>
<dbReference type="VEuPathDB" id="CryptoDB:ChTU502y2012_385g0095"/>
<dbReference type="Proteomes" id="UP000199752">
    <property type="component" value="Chromosome 5"/>
</dbReference>
<dbReference type="VEuPathDB" id="CryptoDB:GY17_00002984"/>
<dbReference type="VEuPathDB" id="CryptoDB:CHUDEA5_1010"/>
<protein>
    <submittedName>
        <fullName evidence="1">Uncharacterized protein</fullName>
    </submittedName>
</protein>
<accession>A0A0S4TG50</accession>
<evidence type="ECO:0000313" key="1">
    <source>
        <dbReference type="EMBL" id="CUV06091.1"/>
    </source>
</evidence>
<sequence>MSDFHCNSVDSDIIYEYENISVNQIIGIRNGFRSQDNIHRNEVELSKQGYNGLKDGIVSNSSEVNAYNRNVNPNRRGGKLKPRHVPDFVLISPEDVDRLLSTVTTLDERKTIMNNYELGTIVLRRLCISESSEIKAFMDSIQMRTTGKALESHERNIICLTFRGQPKRWVFCPCRSCLFKGKAHDKLMGHFKIMEHDTQTNKFQISKNVYDSYGVFMASCGYFAATFCPQQNYSSHKVFVGPTISDLKGRIHDRYILFINDSKVIQMAWRRKQNYSFECEELLSNVMSKLIVCGKSGHVQMINQLSKGYSGLISLPLKLRFHCENLEKQPNSIGSVNEFSKGGVGLVNKKNKRKMSKRNMEDWDVINSDKFLNDANELQNAYSKGMDQNLTSKSYSFPNSPIVRVQNNQYYNSDSNSLTPRCTKQYISESGHDIDGETLTSNRYGCIVGDVSTASATPIAESADCIINKQFNNYNSKILDCIQTINKSGLSLNDMSRGIYASSPLDPNSFIPKVPIPSSFFSNISQNKILMNNIDANKADRYGNKSNSKNWLGSLENENENPNIKQLKENYLYGDFSQGNGIFRSHFQQNFINEGAHLNFNPLAFSSDSATNSILQNETIEEESINKQNFNGGFIINGIAANQSISLYRQVFSTNEITTPNSTLEISSPIQQIQHSFISDGMGQEQNSQINIIQQTQNIVNPGTYSDVFGEDVTQCASCEHCSIGGYPYYCNCYKMPSESAASSNVIDVNDTAGVFQLNNQFIHASHEVDT</sequence>
<name>A0A0S4TG50_CRYHO</name>
<gene>
    <name evidence="1" type="ORF">CHUDEA5_1010</name>
</gene>
<proteinExistence type="predicted"/>
<dbReference type="VEuPathDB" id="CryptoDB:Chro.50286"/>